<keyword evidence="2" id="KW-1185">Reference proteome</keyword>
<comment type="caution">
    <text evidence="1">The sequence shown here is derived from an EMBL/GenBank/DDBJ whole genome shotgun (WGS) entry which is preliminary data.</text>
</comment>
<dbReference type="OrthoDB" id="9805604at2"/>
<organism evidence="1 2">
    <name type="scientific">Polaribacter porphyrae</name>
    <dbReference type="NCBI Taxonomy" id="1137780"/>
    <lineage>
        <taxon>Bacteria</taxon>
        <taxon>Pseudomonadati</taxon>
        <taxon>Bacteroidota</taxon>
        <taxon>Flavobacteriia</taxon>
        <taxon>Flavobacteriales</taxon>
        <taxon>Flavobacteriaceae</taxon>
    </lineage>
</organism>
<dbReference type="SUPFAM" id="SSF53448">
    <property type="entry name" value="Nucleotide-diphospho-sugar transferases"/>
    <property type="match status" value="1"/>
</dbReference>
<dbReference type="InterPro" id="IPR003329">
    <property type="entry name" value="Cytidylyl_trans"/>
</dbReference>
<evidence type="ECO:0000313" key="1">
    <source>
        <dbReference type="EMBL" id="PQJ77757.1"/>
    </source>
</evidence>
<accession>A0A2S7WJH0</accession>
<reference evidence="1 2" key="1">
    <citation type="submission" date="2016-12" db="EMBL/GenBank/DDBJ databases">
        <title>Trade-off between light-utilization and light-protection in marine flavobacteria.</title>
        <authorList>
            <person name="Kumagai Y."/>
            <person name="Yoshizawa S."/>
            <person name="Kogure K."/>
            <person name="Iwasaki W."/>
        </authorList>
    </citation>
    <scope>NUCLEOTIDE SEQUENCE [LARGE SCALE GENOMIC DNA]</scope>
    <source>
        <strain evidence="1 2">NBRC 108759</strain>
    </source>
</reference>
<dbReference type="InterPro" id="IPR029044">
    <property type="entry name" value="Nucleotide-diphossugar_trans"/>
</dbReference>
<dbReference type="Proteomes" id="UP000238882">
    <property type="component" value="Unassembled WGS sequence"/>
</dbReference>
<dbReference type="EMBL" id="MSCN01000001">
    <property type="protein sequence ID" value="PQJ77757.1"/>
    <property type="molecule type" value="Genomic_DNA"/>
</dbReference>
<dbReference type="InterPro" id="IPR020039">
    <property type="entry name" value="PseF"/>
</dbReference>
<dbReference type="GO" id="GO:0008781">
    <property type="term" value="F:N-acylneuraminate cytidylyltransferase activity"/>
    <property type="evidence" value="ECO:0007669"/>
    <property type="project" value="TreeGrafter"/>
</dbReference>
<dbReference type="CDD" id="cd02513">
    <property type="entry name" value="CMP-NeuAc_Synthase"/>
    <property type="match status" value="1"/>
</dbReference>
<dbReference type="InterPro" id="IPR050793">
    <property type="entry name" value="CMP-NeuNAc_synthase"/>
</dbReference>
<sequence>MGNICIIPARGGSKRIPRKNVKDFLGKPIIAYSIQAAIESELFDEIMVSTDDHEIADIAINFGAKVPFLRSVNNSNDFATTYQVIEEVIKDYKRKLNLEFEYFCCLYSCAPFVTPNTLKLAYNKLIIERFDTVFPILAFSFPIQRALGLEKGKVKMINDRYLSTRSQDLENRYHDAGQFYWGLVEQVLREKKLFNSNTGGIIISELEAQDIDTYVDWKLAELKYQLKE</sequence>
<dbReference type="PANTHER" id="PTHR21485:SF6">
    <property type="entry name" value="N-ACYLNEURAMINATE CYTIDYLYLTRANSFERASE-RELATED"/>
    <property type="match status" value="1"/>
</dbReference>
<dbReference type="Gene3D" id="3.90.550.10">
    <property type="entry name" value="Spore Coat Polysaccharide Biosynthesis Protein SpsA, Chain A"/>
    <property type="match status" value="1"/>
</dbReference>
<keyword evidence="1" id="KW-0548">Nucleotidyltransferase</keyword>
<dbReference type="NCBIfam" id="TIGR03584">
    <property type="entry name" value="PseF"/>
    <property type="match status" value="1"/>
</dbReference>
<dbReference type="PANTHER" id="PTHR21485">
    <property type="entry name" value="HAD SUPERFAMILY MEMBERS CMAS AND KDSC"/>
    <property type="match status" value="1"/>
</dbReference>
<dbReference type="RefSeq" id="WP_105014337.1">
    <property type="nucleotide sequence ID" value="NZ_MSCN01000001.1"/>
</dbReference>
<proteinExistence type="predicted"/>
<dbReference type="AlphaFoldDB" id="A0A2S7WJH0"/>
<name>A0A2S7WJH0_9FLAO</name>
<protein>
    <submittedName>
        <fullName evidence="1">Pseudaminic acid cytidylyltransferase</fullName>
    </submittedName>
</protein>
<keyword evidence="1" id="KW-0808">Transferase</keyword>
<gene>
    <name evidence="1" type="ORF">BTO18_00510</name>
</gene>
<evidence type="ECO:0000313" key="2">
    <source>
        <dbReference type="Proteomes" id="UP000238882"/>
    </source>
</evidence>
<dbReference type="Pfam" id="PF02348">
    <property type="entry name" value="CTP_transf_3"/>
    <property type="match status" value="1"/>
</dbReference>